<dbReference type="InterPro" id="IPR014105">
    <property type="entry name" value="Carotenoid/retinoid_OxRdtase"/>
</dbReference>
<dbReference type="OrthoDB" id="9774675at2"/>
<evidence type="ECO:0000256" key="2">
    <source>
        <dbReference type="ARBA" id="ARBA00006046"/>
    </source>
</evidence>
<keyword evidence="3 5" id="KW-0125">Carotenoid biosynthesis</keyword>
<dbReference type="PANTHER" id="PTHR43734">
    <property type="entry name" value="PHYTOENE DESATURASE"/>
    <property type="match status" value="1"/>
</dbReference>
<dbReference type="InterPro" id="IPR036188">
    <property type="entry name" value="FAD/NAD-bd_sf"/>
</dbReference>
<dbReference type="GO" id="GO:0016117">
    <property type="term" value="P:carotenoid biosynthetic process"/>
    <property type="evidence" value="ECO:0007669"/>
    <property type="project" value="UniProtKB-KW"/>
</dbReference>
<organism evidence="7 8">
    <name type="scientific">Lishizhenia tianjinensis</name>
    <dbReference type="NCBI Taxonomy" id="477690"/>
    <lineage>
        <taxon>Bacteria</taxon>
        <taxon>Pseudomonadati</taxon>
        <taxon>Bacteroidota</taxon>
        <taxon>Flavobacteriia</taxon>
        <taxon>Flavobacteriales</taxon>
        <taxon>Crocinitomicaceae</taxon>
        <taxon>Lishizhenia</taxon>
    </lineage>
</organism>
<dbReference type="EMBL" id="FPAS01000001">
    <property type="protein sequence ID" value="SFT41252.1"/>
    <property type="molecule type" value="Genomic_DNA"/>
</dbReference>
<dbReference type="Proteomes" id="UP000236454">
    <property type="component" value="Unassembled WGS sequence"/>
</dbReference>
<evidence type="ECO:0000313" key="7">
    <source>
        <dbReference type="EMBL" id="SFT41252.1"/>
    </source>
</evidence>
<evidence type="ECO:0000256" key="4">
    <source>
        <dbReference type="ARBA" id="ARBA00023002"/>
    </source>
</evidence>
<dbReference type="Pfam" id="PF01593">
    <property type="entry name" value="Amino_oxidase"/>
    <property type="match status" value="1"/>
</dbReference>
<dbReference type="NCBIfam" id="TIGR02734">
    <property type="entry name" value="crtI_fam"/>
    <property type="match status" value="1"/>
</dbReference>
<protein>
    <submittedName>
        <fullName evidence="7">Phytoene desaturase</fullName>
    </submittedName>
</protein>
<keyword evidence="4 5" id="KW-0560">Oxidoreductase</keyword>
<evidence type="ECO:0000256" key="1">
    <source>
        <dbReference type="ARBA" id="ARBA00004829"/>
    </source>
</evidence>
<sequence length="489" mass="55286">MKKAIVIGSGIGGLAAAVRLAKIGCSVDLFEANPFIGGKINNKQMGEYRFDTGPSVFTAPNYIEDLYAFANKPCQLPYKKIGEGFRYFYPDGTRFTLPNSREEQVNLLSEKLGENPVTLNQYLDKAARNYKLIAPLFIEKSLHNFKSLLGWKLVKALLNIRQYALSETMHSENKNFFFNPKTLQFFNRFATYNGSDPYKAPAMLNMISHLEVNEGIYLPEKGMQQISSALGKLCKDLGVKFHLNEKVEEIELNGKDISGIRTKNGLYSADIIVSNMDINFTYEKLMPKVKIPRNILKQEKSSSAVVFYWGIKKEFPELGLHNVFFNSDYRDEFNTIFDDKQIYFDPSIYINITSKEVPGDAPKGCENWFVMVNVPHNVGQDWKEAIPTLRNIIISRLNKELKVDLNTLIEVEDVMSPVSIEKDYFGKMGAIYGNASNNKFAAFYRHSNKHKSIKGLYFAGVSVHPGGGIPLALNAAKLAVEYAKKDFKL</sequence>
<dbReference type="InterPro" id="IPR054840">
    <property type="entry name" value="hydcarot_desat_CrtD"/>
</dbReference>
<gene>
    <name evidence="7" type="ORF">SAMN05216474_0419</name>
</gene>
<evidence type="ECO:0000259" key="6">
    <source>
        <dbReference type="Pfam" id="PF01593"/>
    </source>
</evidence>
<name>A0A1I6XT79_9FLAO</name>
<comment type="pathway">
    <text evidence="1 5">Carotenoid biosynthesis.</text>
</comment>
<evidence type="ECO:0000256" key="3">
    <source>
        <dbReference type="ARBA" id="ARBA00022746"/>
    </source>
</evidence>
<comment type="similarity">
    <text evidence="2 5">Belongs to the carotenoid/retinoid oxidoreductase family.</text>
</comment>
<dbReference type="Gene3D" id="3.50.50.60">
    <property type="entry name" value="FAD/NAD(P)-binding domain"/>
    <property type="match status" value="2"/>
</dbReference>
<accession>A0A1I6XT79</accession>
<dbReference type="SUPFAM" id="SSF51905">
    <property type="entry name" value="FAD/NAD(P)-binding domain"/>
    <property type="match status" value="1"/>
</dbReference>
<dbReference type="NCBIfam" id="NF042421">
    <property type="entry name" value="hydcarot_desat_CrtD"/>
    <property type="match status" value="1"/>
</dbReference>
<keyword evidence="8" id="KW-1185">Reference proteome</keyword>
<dbReference type="InterPro" id="IPR002937">
    <property type="entry name" value="Amino_oxidase"/>
</dbReference>
<dbReference type="RefSeq" id="WP_090245795.1">
    <property type="nucleotide sequence ID" value="NZ_FPAS01000001.1"/>
</dbReference>
<dbReference type="GO" id="GO:0016491">
    <property type="term" value="F:oxidoreductase activity"/>
    <property type="evidence" value="ECO:0007669"/>
    <property type="project" value="UniProtKB-KW"/>
</dbReference>
<dbReference type="PANTHER" id="PTHR43734:SF7">
    <property type="entry name" value="4,4'-DIAPONEUROSPORENE OXYGENASE"/>
    <property type="match status" value="1"/>
</dbReference>
<reference evidence="7 8" key="1">
    <citation type="submission" date="2016-10" db="EMBL/GenBank/DDBJ databases">
        <authorList>
            <person name="de Groot N.N."/>
        </authorList>
    </citation>
    <scope>NUCLEOTIDE SEQUENCE [LARGE SCALE GENOMIC DNA]</scope>
    <source>
        <strain evidence="7 8">CGMCC 1.7005</strain>
    </source>
</reference>
<dbReference type="STRING" id="477690.SAMN05216474_0419"/>
<feature type="domain" description="Amine oxidase" evidence="6">
    <location>
        <begin position="11"/>
        <end position="481"/>
    </location>
</feature>
<evidence type="ECO:0000313" key="8">
    <source>
        <dbReference type="Proteomes" id="UP000236454"/>
    </source>
</evidence>
<evidence type="ECO:0000256" key="5">
    <source>
        <dbReference type="RuleBase" id="RU362075"/>
    </source>
</evidence>
<dbReference type="AlphaFoldDB" id="A0A1I6XT79"/>
<proteinExistence type="inferred from homology"/>